<evidence type="ECO:0000256" key="3">
    <source>
        <dbReference type="PROSITE-ProRule" id="PRU00023"/>
    </source>
</evidence>
<evidence type="ECO:0000256" key="4">
    <source>
        <dbReference type="SAM" id="MobiDB-lite"/>
    </source>
</evidence>
<evidence type="ECO:0000256" key="2">
    <source>
        <dbReference type="ARBA" id="ARBA00023043"/>
    </source>
</evidence>
<feature type="region of interest" description="Disordered" evidence="4">
    <location>
        <begin position="22"/>
        <end position="70"/>
    </location>
</feature>
<evidence type="ECO:0000256" key="1">
    <source>
        <dbReference type="ARBA" id="ARBA00022737"/>
    </source>
</evidence>
<dbReference type="PANTHER" id="PTHR24198">
    <property type="entry name" value="ANKYRIN REPEAT AND PROTEIN KINASE DOMAIN-CONTAINING PROTEIN"/>
    <property type="match status" value="1"/>
</dbReference>
<feature type="repeat" description="ANK" evidence="3">
    <location>
        <begin position="136"/>
        <end position="168"/>
    </location>
</feature>
<dbReference type="InterPro" id="IPR036770">
    <property type="entry name" value="Ankyrin_rpt-contain_sf"/>
</dbReference>
<dbReference type="InterPro" id="IPR002110">
    <property type="entry name" value="Ankyrin_rpt"/>
</dbReference>
<dbReference type="Pfam" id="PF12796">
    <property type="entry name" value="Ank_2"/>
    <property type="match status" value="2"/>
</dbReference>
<dbReference type="Proteomes" id="UP001152759">
    <property type="component" value="Chromosome 1"/>
</dbReference>
<evidence type="ECO:0000313" key="6">
    <source>
        <dbReference type="Proteomes" id="UP001152759"/>
    </source>
</evidence>
<dbReference type="EMBL" id="OU963862">
    <property type="protein sequence ID" value="CAH0382186.1"/>
    <property type="molecule type" value="Genomic_DNA"/>
</dbReference>
<dbReference type="SMART" id="SM00248">
    <property type="entry name" value="ANK"/>
    <property type="match status" value="6"/>
</dbReference>
<dbReference type="KEGG" id="btab:109033136"/>
<dbReference type="PANTHER" id="PTHR24198:SF165">
    <property type="entry name" value="ANKYRIN REPEAT-CONTAINING PROTEIN-RELATED"/>
    <property type="match status" value="1"/>
</dbReference>
<protein>
    <submittedName>
        <fullName evidence="5">Uncharacterized protein</fullName>
    </submittedName>
</protein>
<dbReference type="Gene3D" id="1.25.40.20">
    <property type="entry name" value="Ankyrin repeat-containing domain"/>
    <property type="match status" value="2"/>
</dbReference>
<sequence>MDSLISNASTYESFFSDVFGSNSDSDCEDGSFDFSDPMINRKRQSSSPIQENEGLPPDDSPPKRKKSEEIDSSAHLMQAIKIGNFNEVQKILQQNPQLANLSRKEDPLHVAIRLCHIPIVRLLLLNGFNVDAPDYRGVTPIQLAVEKEQSDIVQLLLAHGANCNIRNSYGLGIIHTVIRKANPTKPVPSGIPYGEFDVLTKEQAKLINKEIFDKNYKILEVLLNSSLIDINLTSRDGKTALYYAVVGTNYEFATSLVKLLLSKDADINVQSASGKTALSRAMTLCRAEIIEQLLIKGASTEELINGGQMSPIAWGIARGRVDITELLLKYSSFNVNTRDTHICAHEPSLIHYSIRKANSNVTRCLINAGASIIVHCEEKGTKVSPFLHCSDDLSTQAEQSRKLLMEHLVLLQDQKLYKFSKEEKSYIFSNFQLELHLRKLQNELVALKKMKIPQTDYTFYDFATSTDQDAAQLIEIPAIDKYCAQKALSILYPGFCRLMCDRNKAGQARLELLRRQNSIENVKKYFSSNYHAKSSFMDKVMSRLNNRDLKHLLDAYDKL</sequence>
<dbReference type="PROSITE" id="PS50297">
    <property type="entry name" value="ANK_REP_REGION"/>
    <property type="match status" value="3"/>
</dbReference>
<keyword evidence="2 3" id="KW-0040">ANK repeat</keyword>
<organism evidence="5 6">
    <name type="scientific">Bemisia tabaci</name>
    <name type="common">Sweetpotato whitefly</name>
    <name type="synonym">Aleurodes tabaci</name>
    <dbReference type="NCBI Taxonomy" id="7038"/>
    <lineage>
        <taxon>Eukaryota</taxon>
        <taxon>Metazoa</taxon>
        <taxon>Ecdysozoa</taxon>
        <taxon>Arthropoda</taxon>
        <taxon>Hexapoda</taxon>
        <taxon>Insecta</taxon>
        <taxon>Pterygota</taxon>
        <taxon>Neoptera</taxon>
        <taxon>Paraneoptera</taxon>
        <taxon>Hemiptera</taxon>
        <taxon>Sternorrhyncha</taxon>
        <taxon>Aleyrodoidea</taxon>
        <taxon>Aleyrodidae</taxon>
        <taxon>Aleyrodinae</taxon>
        <taxon>Bemisia</taxon>
    </lineage>
</organism>
<feature type="compositionally biased region" description="Basic and acidic residues" evidence="4">
    <location>
        <begin position="60"/>
        <end position="69"/>
    </location>
</feature>
<gene>
    <name evidence="5" type="ORF">BEMITA_LOCUS1761</name>
</gene>
<evidence type="ECO:0000313" key="5">
    <source>
        <dbReference type="EMBL" id="CAH0382186.1"/>
    </source>
</evidence>
<keyword evidence="6" id="KW-1185">Reference proteome</keyword>
<dbReference type="PROSITE" id="PS50088">
    <property type="entry name" value="ANK_REPEAT"/>
    <property type="match status" value="3"/>
</dbReference>
<dbReference type="SUPFAM" id="SSF48403">
    <property type="entry name" value="Ankyrin repeat"/>
    <property type="match status" value="1"/>
</dbReference>
<feature type="repeat" description="ANK" evidence="3">
    <location>
        <begin position="236"/>
        <end position="272"/>
    </location>
</feature>
<accession>A0A9N9ZYE0</accession>
<reference evidence="5" key="1">
    <citation type="submission" date="2021-12" db="EMBL/GenBank/DDBJ databases">
        <authorList>
            <person name="King R."/>
        </authorList>
    </citation>
    <scope>NUCLEOTIDE SEQUENCE</scope>
</reference>
<feature type="repeat" description="ANK" evidence="3">
    <location>
        <begin position="103"/>
        <end position="135"/>
    </location>
</feature>
<keyword evidence="1" id="KW-0677">Repeat</keyword>
<proteinExistence type="predicted"/>
<dbReference type="AlphaFoldDB" id="A0A9N9ZYE0"/>
<name>A0A9N9ZYE0_BEMTA</name>